<feature type="compositionally biased region" description="Basic and acidic residues" evidence="1">
    <location>
        <begin position="86"/>
        <end position="99"/>
    </location>
</feature>
<dbReference type="AlphaFoldDB" id="A0A4Y9R5X6"/>
<accession>A0A4Y9R5X6</accession>
<dbReference type="Pfam" id="PF11298">
    <property type="entry name" value="DUF3099"/>
    <property type="match status" value="1"/>
</dbReference>
<keyword evidence="4" id="KW-1185">Reference proteome</keyword>
<sequence length="99" mass="10859">MKQPSSITSLPASPDAERRARVIKYSIMMTIRVLCVVALLFARGPWLWVFAVGAIVLPYIAVVVANVKINPRSRTVLRPGSIELAPRSEDGTTRPGDNE</sequence>
<comment type="caution">
    <text evidence="3">The sequence shown here is derived from an EMBL/GenBank/DDBJ whole genome shotgun (WGS) entry which is preliminary data.</text>
</comment>
<keyword evidence="2" id="KW-0472">Membrane</keyword>
<reference evidence="3 4" key="1">
    <citation type="journal article" date="2018" name="J. Microbiol.">
        <title>Leifsonia flava sp. nov., a novel actinobacterium isolated from the rhizosphere of Aquilegia viridiflora.</title>
        <authorList>
            <person name="Cai Y."/>
            <person name="Tao W.Z."/>
            <person name="Ma Y.J."/>
            <person name="Cheng J."/>
            <person name="Zhang M.Y."/>
            <person name="Zhang Y.X."/>
        </authorList>
    </citation>
    <scope>NUCLEOTIDE SEQUENCE [LARGE SCALE GENOMIC DNA]</scope>
    <source>
        <strain evidence="3 4">SYP-B2174</strain>
    </source>
</reference>
<protein>
    <submittedName>
        <fullName evidence="3">DUF3099 domain-containing protein</fullName>
    </submittedName>
</protein>
<feature type="transmembrane region" description="Helical" evidence="2">
    <location>
        <begin position="22"/>
        <end position="41"/>
    </location>
</feature>
<dbReference type="EMBL" id="SPQZ01000002">
    <property type="protein sequence ID" value="TFV99083.1"/>
    <property type="molecule type" value="Genomic_DNA"/>
</dbReference>
<evidence type="ECO:0000313" key="4">
    <source>
        <dbReference type="Proteomes" id="UP000298127"/>
    </source>
</evidence>
<evidence type="ECO:0000256" key="2">
    <source>
        <dbReference type="SAM" id="Phobius"/>
    </source>
</evidence>
<organism evidence="3 4">
    <name type="scientific">Orlajensenia leifsoniae</name>
    <dbReference type="NCBI Taxonomy" id="2561933"/>
    <lineage>
        <taxon>Bacteria</taxon>
        <taxon>Bacillati</taxon>
        <taxon>Actinomycetota</taxon>
        <taxon>Actinomycetes</taxon>
        <taxon>Micrococcales</taxon>
        <taxon>Microbacteriaceae</taxon>
        <taxon>Orlajensenia</taxon>
    </lineage>
</organism>
<evidence type="ECO:0000313" key="3">
    <source>
        <dbReference type="EMBL" id="TFV99083.1"/>
    </source>
</evidence>
<feature type="transmembrane region" description="Helical" evidence="2">
    <location>
        <begin position="47"/>
        <end position="67"/>
    </location>
</feature>
<proteinExistence type="predicted"/>
<dbReference type="InterPro" id="IPR021449">
    <property type="entry name" value="DUF3099"/>
</dbReference>
<evidence type="ECO:0000256" key="1">
    <source>
        <dbReference type="SAM" id="MobiDB-lite"/>
    </source>
</evidence>
<name>A0A4Y9R5X6_9MICO</name>
<dbReference type="Proteomes" id="UP000298127">
    <property type="component" value="Unassembled WGS sequence"/>
</dbReference>
<keyword evidence="2" id="KW-1133">Transmembrane helix</keyword>
<keyword evidence="2" id="KW-0812">Transmembrane</keyword>
<feature type="region of interest" description="Disordered" evidence="1">
    <location>
        <begin position="80"/>
        <end position="99"/>
    </location>
</feature>
<dbReference type="RefSeq" id="WP_135119566.1">
    <property type="nucleotide sequence ID" value="NZ_SPQZ01000002.1"/>
</dbReference>
<gene>
    <name evidence="3" type="ORF">E4M00_06195</name>
</gene>